<dbReference type="InterPro" id="IPR010743">
    <property type="entry name" value="Methionine_synth_MetW"/>
</dbReference>
<sequence length="198" mass="21740">MNAMRKDHEIIAGLVEPGSTVLDLGCGEGDLMACLAERKSVKARGVEISEQAIYRCVGRGLSVSHQDIDDGLSEYGNRSFDYVILNQCLQQVKSPQKVLAEAVRVGKKAIVGVSNFAHISARWQLAAAGRAPVTPALPYQWYDTPNLHFLSLSDFIRYGRDNGILIEKAVYLNGGSRVRLLPNMLAQTGIFLISKIEH</sequence>
<dbReference type="Gene3D" id="3.40.50.150">
    <property type="entry name" value="Vaccinia Virus protein VP39"/>
    <property type="match status" value="1"/>
</dbReference>
<protein>
    <submittedName>
        <fullName evidence="1">Methionine biosynthesis protein MetW</fullName>
    </submittedName>
</protein>
<organism evidence="1">
    <name type="scientific">Dehalogenimonas sp. 4OHTPN</name>
    <dbReference type="NCBI Taxonomy" id="3166643"/>
    <lineage>
        <taxon>Bacteria</taxon>
        <taxon>Bacillati</taxon>
        <taxon>Chloroflexota</taxon>
        <taxon>Dehalococcoidia</taxon>
        <taxon>Dehalococcoidales</taxon>
        <taxon>Dehalococcoidaceae</taxon>
        <taxon>Dehalogenimonas</taxon>
    </lineage>
</organism>
<dbReference type="SUPFAM" id="SSF53335">
    <property type="entry name" value="S-adenosyl-L-methionine-dependent methyltransferases"/>
    <property type="match status" value="1"/>
</dbReference>
<proteinExistence type="predicted"/>
<reference evidence="1" key="1">
    <citation type="submission" date="2024-06" db="EMBL/GenBank/DDBJ databases">
        <title>A Novel Isolate, Dehalogenimonas sp. Strain 4OHTPN, Dechlorinates Aromatic 4 Hydroxy chlorothalonil by a Novel Reductive Dehalogenase.</title>
        <authorList>
            <person name="Liu G."/>
        </authorList>
    </citation>
    <scope>NUCLEOTIDE SEQUENCE</scope>
    <source>
        <strain evidence="1">4OHTPN</strain>
    </source>
</reference>
<dbReference type="CDD" id="cd02440">
    <property type="entry name" value="AdoMet_MTases"/>
    <property type="match status" value="1"/>
</dbReference>
<gene>
    <name evidence="1" type="primary">metW</name>
    <name evidence="1" type="ORF">ABV300_07640</name>
</gene>
<name>A0AAU8G8J4_9CHLR</name>
<evidence type="ECO:0000313" key="1">
    <source>
        <dbReference type="EMBL" id="XCH33015.1"/>
    </source>
</evidence>
<dbReference type="EMBL" id="CP159307">
    <property type="protein sequence ID" value="XCH33015.1"/>
    <property type="molecule type" value="Genomic_DNA"/>
</dbReference>
<dbReference type="NCBIfam" id="TIGR02081">
    <property type="entry name" value="metW"/>
    <property type="match status" value="1"/>
</dbReference>
<dbReference type="Pfam" id="PF07021">
    <property type="entry name" value="MetW"/>
    <property type="match status" value="1"/>
</dbReference>
<dbReference type="RefSeq" id="WP_353714272.1">
    <property type="nucleotide sequence ID" value="NZ_CP159307.1"/>
</dbReference>
<accession>A0AAU8G8J4</accession>
<dbReference type="InterPro" id="IPR029063">
    <property type="entry name" value="SAM-dependent_MTases_sf"/>
</dbReference>
<dbReference type="AlphaFoldDB" id="A0AAU8G8J4"/>